<protein>
    <submittedName>
        <fullName evidence="1">Uncharacterized protein</fullName>
    </submittedName>
</protein>
<organism evidence="1 2">
    <name type="scientific">Gigaspora rosea</name>
    <dbReference type="NCBI Taxonomy" id="44941"/>
    <lineage>
        <taxon>Eukaryota</taxon>
        <taxon>Fungi</taxon>
        <taxon>Fungi incertae sedis</taxon>
        <taxon>Mucoromycota</taxon>
        <taxon>Glomeromycotina</taxon>
        <taxon>Glomeromycetes</taxon>
        <taxon>Diversisporales</taxon>
        <taxon>Gigasporaceae</taxon>
        <taxon>Gigaspora</taxon>
    </lineage>
</organism>
<evidence type="ECO:0000313" key="2">
    <source>
        <dbReference type="Proteomes" id="UP000266673"/>
    </source>
</evidence>
<keyword evidence="2" id="KW-1185">Reference proteome</keyword>
<comment type="caution">
    <text evidence="1">The sequence shown here is derived from an EMBL/GenBank/DDBJ whole genome shotgun (WGS) entry which is preliminary data.</text>
</comment>
<reference evidence="1 2" key="1">
    <citation type="submission" date="2018-06" db="EMBL/GenBank/DDBJ databases">
        <title>Comparative genomics reveals the genomic features of Rhizophagus irregularis, R. cerebriforme, R. diaphanum and Gigaspora rosea, and their symbiotic lifestyle signature.</title>
        <authorList>
            <person name="Morin E."/>
            <person name="San Clemente H."/>
            <person name="Chen E.C.H."/>
            <person name="De La Providencia I."/>
            <person name="Hainaut M."/>
            <person name="Kuo A."/>
            <person name="Kohler A."/>
            <person name="Murat C."/>
            <person name="Tang N."/>
            <person name="Roy S."/>
            <person name="Loubradou J."/>
            <person name="Henrissat B."/>
            <person name="Grigoriev I.V."/>
            <person name="Corradi N."/>
            <person name="Roux C."/>
            <person name="Martin F.M."/>
        </authorList>
    </citation>
    <scope>NUCLEOTIDE SEQUENCE [LARGE SCALE GENOMIC DNA]</scope>
    <source>
        <strain evidence="1 2">DAOM 194757</strain>
    </source>
</reference>
<evidence type="ECO:0000313" key="1">
    <source>
        <dbReference type="EMBL" id="RIB13733.1"/>
    </source>
</evidence>
<proteinExistence type="predicted"/>
<dbReference type="Proteomes" id="UP000266673">
    <property type="component" value="Unassembled WGS sequence"/>
</dbReference>
<name>A0A397V1E9_9GLOM</name>
<dbReference type="OrthoDB" id="2282872at2759"/>
<dbReference type="EMBL" id="QKWP01000895">
    <property type="protein sequence ID" value="RIB13733.1"/>
    <property type="molecule type" value="Genomic_DNA"/>
</dbReference>
<gene>
    <name evidence="1" type="ORF">C2G38_2197006</name>
</gene>
<accession>A0A397V1E9</accession>
<dbReference type="AlphaFoldDB" id="A0A397V1E9"/>
<sequence>MAIKRQEQREKRRKMLVEKDLKPRDSGILLRVLEMDNNFELRKKQYMDWPQLIGKNIEINALVEYRENTRCNLLKELACAICSEMFSSKHWTRISGKEIDLSLLEVDEKLVMLLPDMNFNYRIPCIDKSEYKILLDRDGFIEQNVSESGDLFDLCVCFDCKRSLNVGHVITFAQNPISLTNILPLPVYRLCDNLKVVFVGQGQSSETQLKKIDEMMLNSLPEDGIPMALMATTVVVDVDPKDIEHYIGYVTDPIDDNDIDELEKKN</sequence>